<evidence type="ECO:0000256" key="5">
    <source>
        <dbReference type="ARBA" id="ARBA00023004"/>
    </source>
</evidence>
<feature type="binding site" evidence="8">
    <location>
        <position position="304"/>
    </location>
    <ligand>
        <name>Fe cation</name>
        <dbReference type="ChEBI" id="CHEBI:24875"/>
    </ligand>
</feature>
<gene>
    <name evidence="8 10" type="primary">tsaD</name>
    <name evidence="10" type="ORF">FWJ32_04430</name>
</gene>
<dbReference type="InterPro" id="IPR017860">
    <property type="entry name" value="Peptidase_M22_CS"/>
</dbReference>
<dbReference type="CDD" id="cd24133">
    <property type="entry name" value="ASKHA_NBD_TsaD_bac"/>
    <property type="match status" value="1"/>
</dbReference>
<dbReference type="PROSITE" id="PS01016">
    <property type="entry name" value="GLYCOPROTEASE"/>
    <property type="match status" value="1"/>
</dbReference>
<evidence type="ECO:0000256" key="2">
    <source>
        <dbReference type="ARBA" id="ARBA00022679"/>
    </source>
</evidence>
<reference evidence="10 11" key="1">
    <citation type="submission" date="2019-08" db="EMBL/GenBank/DDBJ databases">
        <title>Calorimonas adulescens gen. nov., sp. nov., an anaerobic thermophilic bacterium from Sakhalin hot spring.</title>
        <authorList>
            <person name="Khomyakova M.A."/>
            <person name="Merkel A.Y."/>
            <person name="Novikov A."/>
            <person name="Bonch-Osmolovskaya E.A."/>
            <person name="Slobodkin A.I."/>
        </authorList>
    </citation>
    <scope>NUCLEOTIDE SEQUENCE [LARGE SCALE GENOMIC DNA]</scope>
    <source>
        <strain evidence="10 11">A05MB</strain>
    </source>
</reference>
<dbReference type="InterPro" id="IPR000905">
    <property type="entry name" value="Gcp-like_dom"/>
</dbReference>
<evidence type="ECO:0000256" key="1">
    <source>
        <dbReference type="ARBA" id="ARBA00022490"/>
    </source>
</evidence>
<dbReference type="GO" id="GO:0061711">
    <property type="term" value="F:tRNA N(6)-L-threonylcarbamoyladenine synthase activity"/>
    <property type="evidence" value="ECO:0007669"/>
    <property type="project" value="UniProtKB-EC"/>
</dbReference>
<feature type="binding site" evidence="8">
    <location>
        <begin position="136"/>
        <end position="140"/>
    </location>
    <ligand>
        <name>substrate</name>
    </ligand>
</feature>
<evidence type="ECO:0000256" key="8">
    <source>
        <dbReference type="HAMAP-Rule" id="MF_01445"/>
    </source>
</evidence>
<keyword evidence="2 8" id="KW-0808">Transferase</keyword>
<comment type="function">
    <text evidence="8">Required for the formation of a threonylcarbamoyl group on adenosine at position 37 (t(6)A37) in tRNAs that read codons beginning with adenine. Is involved in the transfer of the threonylcarbamoyl moiety of threonylcarbamoyl-AMP (TC-AMP) to the N6 group of A37, together with TsaE and TsaB. TsaD likely plays a direct catalytic role in this reaction.</text>
</comment>
<dbReference type="PANTHER" id="PTHR11735:SF6">
    <property type="entry name" value="TRNA N6-ADENOSINE THREONYLCARBAMOYLTRANSFERASE, MITOCHONDRIAL"/>
    <property type="match status" value="1"/>
</dbReference>
<feature type="domain" description="Gcp-like" evidence="9">
    <location>
        <begin position="25"/>
        <end position="310"/>
    </location>
</feature>
<comment type="subcellular location">
    <subcellularLocation>
        <location evidence="8">Cytoplasm</location>
    </subcellularLocation>
</comment>
<dbReference type="Proteomes" id="UP000322976">
    <property type="component" value="Unassembled WGS sequence"/>
</dbReference>
<dbReference type="EC" id="2.3.1.234" evidence="8"/>
<dbReference type="PANTHER" id="PTHR11735">
    <property type="entry name" value="TRNA N6-ADENOSINE THREONYLCARBAMOYLTRANSFERASE"/>
    <property type="match status" value="1"/>
</dbReference>
<keyword evidence="6 8" id="KW-0012">Acyltransferase</keyword>
<protein>
    <recommendedName>
        <fullName evidence="8">tRNA N6-adenosine threonylcarbamoyltransferase</fullName>
        <ecNumber evidence="8">2.3.1.234</ecNumber>
    </recommendedName>
    <alternativeName>
        <fullName evidence="8">N6-L-threonylcarbamoyladenine synthase</fullName>
        <shortName evidence="8">t(6)A synthase</shortName>
    </alternativeName>
    <alternativeName>
        <fullName evidence="8">t(6)A37 threonylcarbamoyladenosine biosynthesis protein TsaD</fullName>
    </alternativeName>
    <alternativeName>
        <fullName evidence="8">tRNA threonylcarbamoyladenosine biosynthesis protein TsaD</fullName>
    </alternativeName>
</protein>
<dbReference type="Pfam" id="PF00814">
    <property type="entry name" value="TsaD"/>
    <property type="match status" value="1"/>
</dbReference>
<dbReference type="InterPro" id="IPR043129">
    <property type="entry name" value="ATPase_NBD"/>
</dbReference>
<name>A0A5D8QDD2_9THEO</name>
<accession>A0A5D8QDD2</accession>
<dbReference type="FunFam" id="3.30.420.40:FF:000040">
    <property type="entry name" value="tRNA N6-adenosine threonylcarbamoyltransferase"/>
    <property type="match status" value="1"/>
</dbReference>
<evidence type="ECO:0000256" key="7">
    <source>
        <dbReference type="ARBA" id="ARBA00048117"/>
    </source>
</evidence>
<evidence type="ECO:0000259" key="9">
    <source>
        <dbReference type="Pfam" id="PF00814"/>
    </source>
</evidence>
<dbReference type="NCBIfam" id="TIGR00329">
    <property type="entry name" value="gcp_kae1"/>
    <property type="match status" value="1"/>
</dbReference>
<comment type="caution">
    <text evidence="10">The sequence shown here is derived from an EMBL/GenBank/DDBJ whole genome shotgun (WGS) entry which is preliminary data.</text>
</comment>
<dbReference type="GO" id="GO:0002949">
    <property type="term" value="P:tRNA threonylcarbamoyladenosine modification"/>
    <property type="evidence" value="ECO:0007669"/>
    <property type="project" value="UniProtKB-UniRule"/>
</dbReference>
<keyword evidence="3 8" id="KW-0819">tRNA processing</keyword>
<feature type="binding site" evidence="8">
    <location>
        <position position="117"/>
    </location>
    <ligand>
        <name>Fe cation</name>
        <dbReference type="ChEBI" id="CHEBI:24875"/>
    </ligand>
</feature>
<feature type="binding site" evidence="8">
    <location>
        <position position="276"/>
    </location>
    <ligand>
        <name>substrate</name>
    </ligand>
</feature>
<comment type="similarity">
    <text evidence="8">Belongs to the KAE1 / TsaD family.</text>
</comment>
<comment type="cofactor">
    <cofactor evidence="8">
        <name>Fe(2+)</name>
        <dbReference type="ChEBI" id="CHEBI:29033"/>
    </cofactor>
    <text evidence="8">Binds 1 Fe(2+) ion per subunit.</text>
</comment>
<keyword evidence="1 8" id="KW-0963">Cytoplasm</keyword>
<evidence type="ECO:0000256" key="6">
    <source>
        <dbReference type="ARBA" id="ARBA00023315"/>
    </source>
</evidence>
<feature type="binding site" evidence="8">
    <location>
        <position position="186"/>
    </location>
    <ligand>
        <name>substrate</name>
    </ligand>
</feature>
<dbReference type="HAMAP" id="MF_01445">
    <property type="entry name" value="TsaD"/>
    <property type="match status" value="1"/>
</dbReference>
<dbReference type="RefSeq" id="WP_149544771.1">
    <property type="nucleotide sequence ID" value="NZ_VTPS01000005.1"/>
</dbReference>
<evidence type="ECO:0000256" key="3">
    <source>
        <dbReference type="ARBA" id="ARBA00022694"/>
    </source>
</evidence>
<evidence type="ECO:0000256" key="4">
    <source>
        <dbReference type="ARBA" id="ARBA00022723"/>
    </source>
</evidence>
<dbReference type="EMBL" id="VTPS01000005">
    <property type="protein sequence ID" value="TZE82532.1"/>
    <property type="molecule type" value="Genomic_DNA"/>
</dbReference>
<feature type="binding site" evidence="8">
    <location>
        <position position="169"/>
    </location>
    <ligand>
        <name>substrate</name>
    </ligand>
</feature>
<keyword evidence="11" id="KW-1185">Reference proteome</keyword>
<dbReference type="NCBIfam" id="TIGR03723">
    <property type="entry name" value="T6A_TsaD_YgjD"/>
    <property type="match status" value="1"/>
</dbReference>
<dbReference type="InterPro" id="IPR022450">
    <property type="entry name" value="TsaD"/>
</dbReference>
<dbReference type="PRINTS" id="PR00789">
    <property type="entry name" value="OSIALOPTASE"/>
</dbReference>
<organism evidence="10 11">
    <name type="scientific">Calorimonas adulescens</name>
    <dbReference type="NCBI Taxonomy" id="2606906"/>
    <lineage>
        <taxon>Bacteria</taxon>
        <taxon>Bacillati</taxon>
        <taxon>Bacillota</taxon>
        <taxon>Clostridia</taxon>
        <taxon>Thermoanaerobacterales</taxon>
        <taxon>Thermoanaerobacteraceae</taxon>
        <taxon>Calorimonas</taxon>
    </lineage>
</organism>
<feature type="binding site" evidence="8">
    <location>
        <position position="113"/>
    </location>
    <ligand>
        <name>Fe cation</name>
        <dbReference type="ChEBI" id="CHEBI:24875"/>
    </ligand>
</feature>
<dbReference type="AlphaFoldDB" id="A0A5D8QDD2"/>
<evidence type="ECO:0000313" key="10">
    <source>
        <dbReference type="EMBL" id="TZE82532.1"/>
    </source>
</evidence>
<dbReference type="Gene3D" id="3.30.420.40">
    <property type="match status" value="2"/>
</dbReference>
<dbReference type="GO" id="GO:0005737">
    <property type="term" value="C:cytoplasm"/>
    <property type="evidence" value="ECO:0007669"/>
    <property type="project" value="UniProtKB-SubCell"/>
</dbReference>
<comment type="catalytic activity">
    <reaction evidence="7 8">
        <text>L-threonylcarbamoyladenylate + adenosine(37) in tRNA = N(6)-L-threonylcarbamoyladenosine(37) in tRNA + AMP + H(+)</text>
        <dbReference type="Rhea" id="RHEA:37059"/>
        <dbReference type="Rhea" id="RHEA-COMP:10162"/>
        <dbReference type="Rhea" id="RHEA-COMP:10163"/>
        <dbReference type="ChEBI" id="CHEBI:15378"/>
        <dbReference type="ChEBI" id="CHEBI:73682"/>
        <dbReference type="ChEBI" id="CHEBI:74411"/>
        <dbReference type="ChEBI" id="CHEBI:74418"/>
        <dbReference type="ChEBI" id="CHEBI:456215"/>
        <dbReference type="EC" id="2.3.1.234"/>
    </reaction>
</comment>
<proteinExistence type="inferred from homology"/>
<dbReference type="InterPro" id="IPR017861">
    <property type="entry name" value="KAE1/TsaD"/>
</dbReference>
<dbReference type="GO" id="GO:0005506">
    <property type="term" value="F:iron ion binding"/>
    <property type="evidence" value="ECO:0007669"/>
    <property type="project" value="UniProtKB-UniRule"/>
</dbReference>
<evidence type="ECO:0000313" key="11">
    <source>
        <dbReference type="Proteomes" id="UP000322976"/>
    </source>
</evidence>
<sequence>MDILTIGIESSCDETSVAVVKNGREVLSNIISSQVEVHKIYGGVVPEIASRRHIEVIDYLLDEALEEAGISLEDIDVVGVTAGPGLIGSLLVGVSYAKGLAFALGKPLVGVNHIAGHISANFIEHRDLEPPLLCLVASGGHSHIVGVRDYTEFEIIGKTTDDAAGEAFDKVARILGLPYPGGPNLEKLAAGGDPCAYEFPKSYPSRRDYNFSFSGVKTAVLNLVNSLKMRQEPVPGEDIAASFQKNVVEVLIDKLINAAIDFNYDKVAIAGGVSSNKALRQKLKEEAEKAGLKFYYPAPVYCTDNAAMIACNAYYEYLRGNISDMTLNAYPHIGLKRIG</sequence>
<feature type="binding site" evidence="8">
    <location>
        <position position="182"/>
    </location>
    <ligand>
        <name>substrate</name>
    </ligand>
</feature>
<keyword evidence="5 8" id="KW-0408">Iron</keyword>
<keyword evidence="4 8" id="KW-0479">Metal-binding</keyword>
<dbReference type="SUPFAM" id="SSF53067">
    <property type="entry name" value="Actin-like ATPase domain"/>
    <property type="match status" value="2"/>
</dbReference>